<dbReference type="EMBL" id="LAZR01002259">
    <property type="protein sequence ID" value="KKN32326.1"/>
    <property type="molecule type" value="Genomic_DNA"/>
</dbReference>
<gene>
    <name evidence="1" type="ORF">LCGC14_0814750</name>
</gene>
<accession>A0A0F9S5H9</accession>
<evidence type="ECO:0000313" key="1">
    <source>
        <dbReference type="EMBL" id="KKN32326.1"/>
    </source>
</evidence>
<protein>
    <submittedName>
        <fullName evidence="1">Uncharacterized protein</fullName>
    </submittedName>
</protein>
<name>A0A0F9S5H9_9ZZZZ</name>
<proteinExistence type="predicted"/>
<dbReference type="AlphaFoldDB" id="A0A0F9S5H9"/>
<sequence length="74" mass="9010">MTYSVNPFKWLLWLYQKIKWRKSKWQKYYISKPLSKAGKAAMYKELRDIMDSRDYIGIPPWMALEHKSYGESND</sequence>
<comment type="caution">
    <text evidence="1">The sequence shown here is derived from an EMBL/GenBank/DDBJ whole genome shotgun (WGS) entry which is preliminary data.</text>
</comment>
<reference evidence="1" key="1">
    <citation type="journal article" date="2015" name="Nature">
        <title>Complex archaea that bridge the gap between prokaryotes and eukaryotes.</title>
        <authorList>
            <person name="Spang A."/>
            <person name="Saw J.H."/>
            <person name="Jorgensen S.L."/>
            <person name="Zaremba-Niedzwiedzka K."/>
            <person name="Martijn J."/>
            <person name="Lind A.E."/>
            <person name="van Eijk R."/>
            <person name="Schleper C."/>
            <person name="Guy L."/>
            <person name="Ettema T.J."/>
        </authorList>
    </citation>
    <scope>NUCLEOTIDE SEQUENCE</scope>
</reference>
<organism evidence="1">
    <name type="scientific">marine sediment metagenome</name>
    <dbReference type="NCBI Taxonomy" id="412755"/>
    <lineage>
        <taxon>unclassified sequences</taxon>
        <taxon>metagenomes</taxon>
        <taxon>ecological metagenomes</taxon>
    </lineage>
</organism>